<dbReference type="EMBL" id="JAFBJK010000002">
    <property type="protein sequence ID" value="MBT8724699.1"/>
    <property type="molecule type" value="Genomic_DNA"/>
</dbReference>
<gene>
    <name evidence="1" type="ORF">JQN06_00735</name>
</gene>
<protein>
    <submittedName>
        <fullName evidence="1">Uncharacterized protein</fullName>
    </submittedName>
</protein>
<reference evidence="1 2" key="1">
    <citation type="submission" date="2020-12" db="EMBL/GenBank/DDBJ databases">
        <title>Microorganisms.</title>
        <authorList>
            <person name="Matos J."/>
            <person name="Faleiro L."/>
            <person name="Duarte I."/>
        </authorList>
    </citation>
    <scope>NUCLEOTIDE SEQUENCE [LARGE SCALE GENOMIC DNA]</scope>
    <source>
        <strain evidence="1 2">PtFD3Pch2</strain>
    </source>
</reference>
<accession>A0ABS5WYD2</accession>
<organism evidence="1 2">
    <name type="scientific">Bacteroides uniformis</name>
    <dbReference type="NCBI Taxonomy" id="820"/>
    <lineage>
        <taxon>Bacteria</taxon>
        <taxon>Pseudomonadati</taxon>
        <taxon>Bacteroidota</taxon>
        <taxon>Bacteroidia</taxon>
        <taxon>Bacteroidales</taxon>
        <taxon>Bacteroidaceae</taxon>
        <taxon>Bacteroides</taxon>
    </lineage>
</organism>
<comment type="caution">
    <text evidence="1">The sequence shown here is derived from an EMBL/GenBank/DDBJ whole genome shotgun (WGS) entry which is preliminary data.</text>
</comment>
<name>A0ABS5WYD2_BACUN</name>
<dbReference type="Proteomes" id="UP001196342">
    <property type="component" value="Unassembled WGS sequence"/>
</dbReference>
<sequence>MHWTQKRRAYIRISEALKECSKSKNGTELDEPAYVAAIVKEFSCKFEGILRDEFPDENFRVGGCFIHQKPLAEFCDRLLSKKSPEIGDLLIVYKRIRNSGITYNALLLQAKRLKIGDIYEHKIGQNEQHQLLLYTKWPKFIYRRAGDRLNGRERSIIPKTITSGAQYLLIDENGTSCHPYWDTMFWCAMPADVLVASKSFALQLLDFIEFQTGRSFVKDVPKDSWSQMIWDLLEVSFSSVFNKRKNGYANASRSSDGISEFIRMSKDMLDIVALDGESGISILCIQSKENEEIDLPPQNV</sequence>
<keyword evidence="2" id="KW-1185">Reference proteome</keyword>
<evidence type="ECO:0000313" key="2">
    <source>
        <dbReference type="Proteomes" id="UP001196342"/>
    </source>
</evidence>
<proteinExistence type="predicted"/>
<evidence type="ECO:0000313" key="1">
    <source>
        <dbReference type="EMBL" id="MBT8724699.1"/>
    </source>
</evidence>